<feature type="domain" description="NADPH-dependent FMN reductase-like" evidence="4">
    <location>
        <begin position="5"/>
        <end position="152"/>
    </location>
</feature>
<accession>A0A177IER2</accession>
<dbReference type="InterPro" id="IPR023932">
    <property type="entry name" value="CE1759_FMN_reduct"/>
</dbReference>
<dbReference type="Proteomes" id="UP000076947">
    <property type="component" value="Unassembled WGS sequence"/>
</dbReference>
<dbReference type="OrthoDB" id="1643408at2"/>
<dbReference type="SUPFAM" id="SSF52218">
    <property type="entry name" value="Flavoproteins"/>
    <property type="match status" value="1"/>
</dbReference>
<evidence type="ECO:0000256" key="2">
    <source>
        <dbReference type="ARBA" id="ARBA00022643"/>
    </source>
</evidence>
<protein>
    <submittedName>
        <fullName evidence="5">Oxidoreductase</fullName>
    </submittedName>
</protein>
<evidence type="ECO:0000259" key="4">
    <source>
        <dbReference type="Pfam" id="PF03358"/>
    </source>
</evidence>
<dbReference type="PANTHER" id="PTHR43408">
    <property type="entry name" value="FMN REDUCTASE (NADPH)"/>
    <property type="match status" value="1"/>
</dbReference>
<evidence type="ECO:0000256" key="3">
    <source>
        <dbReference type="ARBA" id="ARBA00023002"/>
    </source>
</evidence>
<dbReference type="AlphaFoldDB" id="A0A177IER2"/>
<proteinExistence type="predicted"/>
<organism evidence="5 6">
    <name type="scientific">Corynebacterium stationis</name>
    <dbReference type="NCBI Taxonomy" id="1705"/>
    <lineage>
        <taxon>Bacteria</taxon>
        <taxon>Bacillati</taxon>
        <taxon>Actinomycetota</taxon>
        <taxon>Actinomycetes</taxon>
        <taxon>Mycobacteriales</taxon>
        <taxon>Corynebacteriaceae</taxon>
        <taxon>Corynebacterium</taxon>
    </lineage>
</organism>
<gene>
    <name evidence="5" type="ORF">AYJ05_05605</name>
</gene>
<sequence>MRSLAVVTAGLSNPSSTRQLGEKIAAAVDSAVTSRGESIEVHFIEARDYAEELASALVNTAAKTPLLDDAKKTLSAADGLIVVSPIFQGSYSGLFKMFFDSLDVESINDMPTIIAATAGSARHSMVLDFALRPLMTFLHAMVMPTGVFQATEDFGTPEGARIDQRITRAAGELANFIVANPDHVEGLSKDFSHNSGRKRKSGVGIDTDDFVPMSDLLN</sequence>
<dbReference type="RefSeq" id="WP_066839919.1">
    <property type="nucleotide sequence ID" value="NZ_CAMNZH010000051.1"/>
</dbReference>
<dbReference type="NCBIfam" id="TIGR04037">
    <property type="entry name" value="LLM_duo_CE1759"/>
    <property type="match status" value="1"/>
</dbReference>
<evidence type="ECO:0000256" key="1">
    <source>
        <dbReference type="ARBA" id="ARBA00022630"/>
    </source>
</evidence>
<name>A0A177IER2_9CORY</name>
<keyword evidence="6" id="KW-1185">Reference proteome</keyword>
<dbReference type="GO" id="GO:0016491">
    <property type="term" value="F:oxidoreductase activity"/>
    <property type="evidence" value="ECO:0007669"/>
    <property type="project" value="UniProtKB-KW"/>
</dbReference>
<comment type="caution">
    <text evidence="5">The sequence shown here is derived from an EMBL/GenBank/DDBJ whole genome shotgun (WGS) entry which is preliminary data.</text>
</comment>
<dbReference type="InterPro" id="IPR051814">
    <property type="entry name" value="NAD(P)H-dep_FMN_reductase"/>
</dbReference>
<dbReference type="InterPro" id="IPR029039">
    <property type="entry name" value="Flavoprotein-like_sf"/>
</dbReference>
<keyword evidence="1" id="KW-0285">Flavoprotein</keyword>
<dbReference type="STRING" id="1705.CA21670_05445"/>
<dbReference type="InterPro" id="IPR005025">
    <property type="entry name" value="FMN_Rdtase-like_dom"/>
</dbReference>
<keyword evidence="2" id="KW-0288">FMN</keyword>
<dbReference type="PANTHER" id="PTHR43408:SF2">
    <property type="entry name" value="FMN REDUCTASE (NADPH)"/>
    <property type="match status" value="1"/>
</dbReference>
<dbReference type="Gene3D" id="3.40.50.360">
    <property type="match status" value="1"/>
</dbReference>
<dbReference type="Pfam" id="PF03358">
    <property type="entry name" value="FMN_red"/>
    <property type="match status" value="1"/>
</dbReference>
<evidence type="ECO:0000313" key="6">
    <source>
        <dbReference type="Proteomes" id="UP000076947"/>
    </source>
</evidence>
<evidence type="ECO:0000313" key="5">
    <source>
        <dbReference type="EMBL" id="OAH27329.1"/>
    </source>
</evidence>
<reference evidence="6" key="1">
    <citation type="submission" date="2016-02" db="EMBL/GenBank/DDBJ databases">
        <authorList>
            <person name="Kaur G."/>
            <person name="Nair G.R."/>
            <person name="Mayilraj S."/>
        </authorList>
    </citation>
    <scope>NUCLEOTIDE SEQUENCE [LARGE SCALE GENOMIC DNA]</scope>
    <source>
        <strain evidence="6">GA-15</strain>
    </source>
</reference>
<keyword evidence="3" id="KW-0560">Oxidoreductase</keyword>
<dbReference type="EMBL" id="LSTQ01000022">
    <property type="protein sequence ID" value="OAH27329.1"/>
    <property type="molecule type" value="Genomic_DNA"/>
</dbReference>